<evidence type="ECO:0000313" key="10">
    <source>
        <dbReference type="EMBL" id="OKH18520.1"/>
    </source>
</evidence>
<dbReference type="NCBIfam" id="NF045510">
    <property type="entry name" value="4Cys_prefix_kin"/>
    <property type="match status" value="1"/>
</dbReference>
<keyword evidence="5 10" id="KW-0418">Kinase</keyword>
<evidence type="ECO:0000256" key="4">
    <source>
        <dbReference type="ARBA" id="ARBA00022741"/>
    </source>
</evidence>
<dbReference type="Pfam" id="PF00069">
    <property type="entry name" value="Pkinase"/>
    <property type="match status" value="1"/>
</dbReference>
<keyword evidence="4" id="KW-0547">Nucleotide-binding</keyword>
<evidence type="ECO:0000256" key="2">
    <source>
        <dbReference type="ARBA" id="ARBA00022527"/>
    </source>
</evidence>
<dbReference type="SMART" id="SM00220">
    <property type="entry name" value="S_TKc"/>
    <property type="match status" value="1"/>
</dbReference>
<dbReference type="InterPro" id="IPR011009">
    <property type="entry name" value="Kinase-like_dom_sf"/>
</dbReference>
<name>A0A1U7H7R8_9CYAN</name>
<dbReference type="GO" id="GO:0005524">
    <property type="term" value="F:ATP binding"/>
    <property type="evidence" value="ECO:0007669"/>
    <property type="project" value="UniProtKB-KW"/>
</dbReference>
<keyword evidence="2" id="KW-0723">Serine/threonine-protein kinase</keyword>
<comment type="catalytic activity">
    <reaction evidence="7">
        <text>L-threonyl-[protein] + ATP = O-phospho-L-threonyl-[protein] + ADP + H(+)</text>
        <dbReference type="Rhea" id="RHEA:46608"/>
        <dbReference type="Rhea" id="RHEA-COMP:11060"/>
        <dbReference type="Rhea" id="RHEA-COMP:11605"/>
        <dbReference type="ChEBI" id="CHEBI:15378"/>
        <dbReference type="ChEBI" id="CHEBI:30013"/>
        <dbReference type="ChEBI" id="CHEBI:30616"/>
        <dbReference type="ChEBI" id="CHEBI:61977"/>
        <dbReference type="ChEBI" id="CHEBI:456216"/>
        <dbReference type="EC" id="2.7.11.1"/>
    </reaction>
</comment>
<dbReference type="Pfam" id="PF26309">
    <property type="entry name" value="DUF8082"/>
    <property type="match status" value="1"/>
</dbReference>
<dbReference type="InterPro" id="IPR000719">
    <property type="entry name" value="Prot_kinase_dom"/>
</dbReference>
<gene>
    <name evidence="10" type="ORF">NIES593_21985</name>
</gene>
<evidence type="ECO:0000256" key="1">
    <source>
        <dbReference type="ARBA" id="ARBA00012513"/>
    </source>
</evidence>
<dbReference type="GO" id="GO:0004674">
    <property type="term" value="F:protein serine/threonine kinase activity"/>
    <property type="evidence" value="ECO:0007669"/>
    <property type="project" value="UniProtKB-KW"/>
</dbReference>
<comment type="catalytic activity">
    <reaction evidence="8">
        <text>L-seryl-[protein] + ATP = O-phospho-L-seryl-[protein] + ADP + H(+)</text>
        <dbReference type="Rhea" id="RHEA:17989"/>
        <dbReference type="Rhea" id="RHEA-COMP:9863"/>
        <dbReference type="Rhea" id="RHEA-COMP:11604"/>
        <dbReference type="ChEBI" id="CHEBI:15378"/>
        <dbReference type="ChEBI" id="CHEBI:29999"/>
        <dbReference type="ChEBI" id="CHEBI:30616"/>
        <dbReference type="ChEBI" id="CHEBI:83421"/>
        <dbReference type="ChEBI" id="CHEBI:456216"/>
        <dbReference type="EC" id="2.7.11.1"/>
    </reaction>
</comment>
<keyword evidence="6" id="KW-0067">ATP-binding</keyword>
<keyword evidence="3" id="KW-0808">Transferase</keyword>
<dbReference type="STRING" id="1921803.NIES593_21985"/>
<evidence type="ECO:0000313" key="11">
    <source>
        <dbReference type="Proteomes" id="UP000186868"/>
    </source>
</evidence>
<dbReference type="PANTHER" id="PTHR24363:SF0">
    <property type="entry name" value="SERINE_THREONINE KINASE LIKE DOMAIN CONTAINING 1"/>
    <property type="match status" value="1"/>
</dbReference>
<dbReference type="EMBL" id="MRCB01000049">
    <property type="protein sequence ID" value="OKH18520.1"/>
    <property type="molecule type" value="Genomic_DNA"/>
</dbReference>
<keyword evidence="11" id="KW-1185">Reference proteome</keyword>
<dbReference type="PROSITE" id="PS00108">
    <property type="entry name" value="PROTEIN_KINASE_ST"/>
    <property type="match status" value="1"/>
</dbReference>
<evidence type="ECO:0000256" key="7">
    <source>
        <dbReference type="ARBA" id="ARBA00047899"/>
    </source>
</evidence>
<evidence type="ECO:0000256" key="6">
    <source>
        <dbReference type="ARBA" id="ARBA00022840"/>
    </source>
</evidence>
<dbReference type="AlphaFoldDB" id="A0A1U7H7R8"/>
<dbReference type="InterPro" id="IPR058395">
    <property type="entry name" value="DUF8082"/>
</dbReference>
<dbReference type="EC" id="2.7.11.1" evidence="1"/>
<evidence type="ECO:0000256" key="5">
    <source>
        <dbReference type="ARBA" id="ARBA00022777"/>
    </source>
</evidence>
<proteinExistence type="predicted"/>
<dbReference type="PROSITE" id="PS50011">
    <property type="entry name" value="PROTEIN_KINASE_DOM"/>
    <property type="match status" value="1"/>
</dbReference>
<protein>
    <recommendedName>
        <fullName evidence="1">non-specific serine/threonine protein kinase</fullName>
        <ecNumber evidence="1">2.7.11.1</ecNumber>
    </recommendedName>
</protein>
<comment type="caution">
    <text evidence="10">The sequence shown here is derived from an EMBL/GenBank/DDBJ whole genome shotgun (WGS) entry which is preliminary data.</text>
</comment>
<dbReference type="Proteomes" id="UP000186868">
    <property type="component" value="Unassembled WGS sequence"/>
</dbReference>
<dbReference type="Gene3D" id="1.10.510.10">
    <property type="entry name" value="Transferase(Phosphotransferase) domain 1"/>
    <property type="match status" value="1"/>
</dbReference>
<dbReference type="OrthoDB" id="9762169at2"/>
<dbReference type="CDD" id="cd14014">
    <property type="entry name" value="STKc_PknB_like"/>
    <property type="match status" value="1"/>
</dbReference>
<dbReference type="Gene3D" id="3.30.200.20">
    <property type="entry name" value="Phosphorylase Kinase, domain 1"/>
    <property type="match status" value="1"/>
</dbReference>
<dbReference type="SUPFAM" id="SSF56112">
    <property type="entry name" value="Protein kinase-like (PK-like)"/>
    <property type="match status" value="1"/>
</dbReference>
<reference evidence="10 11" key="1">
    <citation type="submission" date="2016-11" db="EMBL/GenBank/DDBJ databases">
        <title>Draft Genome Sequences of Nine Cyanobacterial Strains from Diverse Habitats.</title>
        <authorList>
            <person name="Zhu T."/>
            <person name="Hou S."/>
            <person name="Lu X."/>
            <person name="Hess W.R."/>
        </authorList>
    </citation>
    <scope>NUCLEOTIDE SEQUENCE [LARGE SCALE GENOMIC DNA]</scope>
    <source>
        <strain evidence="10 11">NIES-593</strain>
    </source>
</reference>
<evidence type="ECO:0000256" key="8">
    <source>
        <dbReference type="ARBA" id="ARBA00048679"/>
    </source>
</evidence>
<dbReference type="RefSeq" id="WP_073601628.1">
    <property type="nucleotide sequence ID" value="NZ_MRCB01000049.1"/>
</dbReference>
<feature type="domain" description="Protein kinase" evidence="9">
    <location>
        <begin position="34"/>
        <end position="300"/>
    </location>
</feature>
<accession>A0A1U7H7R8</accession>
<evidence type="ECO:0000259" key="9">
    <source>
        <dbReference type="PROSITE" id="PS50011"/>
    </source>
</evidence>
<organism evidence="10 11">
    <name type="scientific">Hydrococcus rivularis NIES-593</name>
    <dbReference type="NCBI Taxonomy" id="1921803"/>
    <lineage>
        <taxon>Bacteria</taxon>
        <taxon>Bacillati</taxon>
        <taxon>Cyanobacteriota</taxon>
        <taxon>Cyanophyceae</taxon>
        <taxon>Pleurocapsales</taxon>
        <taxon>Hydrococcaceae</taxon>
        <taxon>Hydrococcus</taxon>
    </lineage>
</organism>
<dbReference type="PANTHER" id="PTHR24363">
    <property type="entry name" value="SERINE/THREONINE PROTEIN KINASE"/>
    <property type="match status" value="1"/>
</dbReference>
<evidence type="ECO:0000256" key="3">
    <source>
        <dbReference type="ARBA" id="ARBA00022679"/>
    </source>
</evidence>
<sequence>MSLCINPRCPNPINKDSLLFCVSCGSELLLEGRYRVRQQLGGGGFGKTYEVKDSQAGYESQSDLKVLKVLTYNHPKYVELFQREAQFLARLNHPGIPKVEPDAYFVYYPHNSADPLHCLVMEKIEGLDLKEYINRRGSCISEKRAIQWSIELVSILKEIHSHHFFHRDIKPSNIMLRADGQLVLIDFGTAREVTETYLSKRSEGQVTGLFSAGYSPLEQLNGQAVPESDFFALGRTIVYLLTGKHPSEFYDSYVDDLRWREAAPNVSPMFADFLDRMMARLPSQRPQSAEVILRELEEIYRSLYGSDPHSRMKTSVAIEPLQQKPASPEIETTTVQATRPLPDRAPPKVPERAATDDSRLDLNFISRSQQELAQFIGPIASIICQRILSKNPTISPRDFVEALAHKIPDPKQAEEFQRRVLK</sequence>
<dbReference type="InterPro" id="IPR008271">
    <property type="entry name" value="Ser/Thr_kinase_AS"/>
</dbReference>